<evidence type="ECO:0000313" key="3">
    <source>
        <dbReference type="EMBL" id="TYL89864.1"/>
    </source>
</evidence>
<evidence type="ECO:0000256" key="1">
    <source>
        <dbReference type="SAM" id="SignalP"/>
    </source>
</evidence>
<evidence type="ECO:0000259" key="2">
    <source>
        <dbReference type="Pfam" id="PF14415"/>
    </source>
</evidence>
<feature type="chain" id="PRO_5023097295" evidence="1">
    <location>
        <begin position="40"/>
        <end position="351"/>
    </location>
</feature>
<name>A0A5D3K3D8_9BRAD</name>
<gene>
    <name evidence="3" type="ORF">FXB40_33500</name>
</gene>
<dbReference type="Gene3D" id="2.60.40.3680">
    <property type="match status" value="1"/>
</dbReference>
<dbReference type="Pfam" id="PF14415">
    <property type="entry name" value="DUF4424"/>
    <property type="match status" value="1"/>
</dbReference>
<dbReference type="InterPro" id="IPR025538">
    <property type="entry name" value="DUF4424"/>
</dbReference>
<proteinExistence type="predicted"/>
<feature type="signal peptide" evidence="1">
    <location>
        <begin position="1"/>
        <end position="39"/>
    </location>
</feature>
<dbReference type="OrthoDB" id="7299818at2"/>
<sequence length="351" mass="38522">MLPRHMETSMVNEPPPRPSFRVRALMAAFMVATTWPAQANDSAAELSIGGLQFVHTNDVAMESEDLRIALDKVSVRYQFANITNKPVTLTVAFPLPDIDLSEADNIALPSNDPVNFVDFETKVDGSPAPLTIDQRAMIGDKDVSAQLRQFKLPLLPIGSREIRVADLPATTRTRLVDDGLLMPAGMSDNGRQQYAPGWVTRTSAVRQQVFPPARTVVVEHQYRPSVGSSADTILRASLRRSSALGLEVARYRKEYCVTDAFLAELDKRAGDGQANSAKLQERRISYVLKTGANWAGPIRSFKLTIDAGGSDRLVSFCQGRLKASPAGRTPEYTASDFKPDTDLKILMVGQF</sequence>
<keyword evidence="4" id="KW-1185">Reference proteome</keyword>
<feature type="domain" description="DUF4424" evidence="2">
    <location>
        <begin position="39"/>
        <end position="346"/>
    </location>
</feature>
<dbReference type="Proteomes" id="UP000324758">
    <property type="component" value="Unassembled WGS sequence"/>
</dbReference>
<comment type="caution">
    <text evidence="3">The sequence shown here is derived from an EMBL/GenBank/DDBJ whole genome shotgun (WGS) entry which is preliminary data.</text>
</comment>
<protein>
    <submittedName>
        <fullName evidence="3">DUF4424 domain-containing protein</fullName>
    </submittedName>
</protein>
<organism evidence="3 4">
    <name type="scientific">Bradyrhizobium rifense</name>
    <dbReference type="NCBI Taxonomy" id="515499"/>
    <lineage>
        <taxon>Bacteria</taxon>
        <taxon>Pseudomonadati</taxon>
        <taxon>Pseudomonadota</taxon>
        <taxon>Alphaproteobacteria</taxon>
        <taxon>Hyphomicrobiales</taxon>
        <taxon>Nitrobacteraceae</taxon>
        <taxon>Bradyrhizobium</taxon>
    </lineage>
</organism>
<dbReference type="EMBL" id="VSSS01000057">
    <property type="protein sequence ID" value="TYL89864.1"/>
    <property type="molecule type" value="Genomic_DNA"/>
</dbReference>
<dbReference type="AlphaFoldDB" id="A0A5D3K3D8"/>
<accession>A0A5D3K3D8</accession>
<keyword evidence="1" id="KW-0732">Signal</keyword>
<evidence type="ECO:0000313" key="4">
    <source>
        <dbReference type="Proteomes" id="UP000324758"/>
    </source>
</evidence>
<reference evidence="3 4" key="1">
    <citation type="submission" date="2019-08" db="EMBL/GenBank/DDBJ databases">
        <title>Bradyrhizobium hipponensis sp. nov., a rhizobium isolated from a Lupinus angustifolius root nodule in Tunisia.</title>
        <authorList>
            <person name="Off K."/>
            <person name="Rejili M."/>
            <person name="Mars M."/>
            <person name="Brachmann A."/>
            <person name="Marin M."/>
        </authorList>
    </citation>
    <scope>NUCLEOTIDE SEQUENCE [LARGE SCALE GENOMIC DNA]</scope>
    <source>
        <strain evidence="3 4">CTAW71</strain>
    </source>
</reference>